<keyword evidence="8 16" id="KW-0851">Voltage-gated channel</keyword>
<comment type="function">
    <text evidence="16">Voltage-sensitive calcium channels (VSCC) mediate the entry of calcium ions into excitable cells and are also involved in a variety of calcium-dependent processes, including muscle contraction, hormone or neurotransmitter release, gene expression, cell motility, cell division and cell death. This channel gives rise to T-type calcium currents. T-type calcium channels belong to the "low-voltage activated (LVA)" group and are strongly blocked by nickel and mibefradil. A particularity of this type of channels is an opening at quite negative potentials, and a voltage-dependent inactivation. T-type channels serve pacemaking functions in both central neurons and cardiac nodal cells and support calcium signaling in secretory cells and vascular smooth muscle. They may also be involved in the modulation of firing patterns of neurons which is important for information processing as well as in cell growth processes.</text>
</comment>
<evidence type="ECO:0000256" key="11">
    <source>
        <dbReference type="ARBA" id="ARBA00023136"/>
    </source>
</evidence>
<keyword evidence="21" id="KW-1185">Reference proteome</keyword>
<keyword evidence="13" id="KW-0407">Ion channel</keyword>
<dbReference type="GO" id="GO:0005248">
    <property type="term" value="F:voltage-gated sodium channel activity"/>
    <property type="evidence" value="ECO:0007669"/>
    <property type="project" value="TreeGrafter"/>
</dbReference>
<feature type="domain" description="Ion transport" evidence="19">
    <location>
        <begin position="79"/>
        <end position="404"/>
    </location>
</feature>
<feature type="transmembrane region" description="Helical" evidence="18">
    <location>
        <begin position="120"/>
        <end position="140"/>
    </location>
</feature>
<evidence type="ECO:0000313" key="21">
    <source>
        <dbReference type="Proteomes" id="UP000314980"/>
    </source>
</evidence>
<feature type="transmembrane region" description="Helical" evidence="18">
    <location>
        <begin position="1004"/>
        <end position="1026"/>
    </location>
</feature>
<keyword evidence="9 18" id="KW-1133">Transmembrane helix</keyword>
<evidence type="ECO:0000256" key="8">
    <source>
        <dbReference type="ARBA" id="ARBA00022882"/>
    </source>
</evidence>
<evidence type="ECO:0000256" key="5">
    <source>
        <dbReference type="ARBA" id="ARBA00022692"/>
    </source>
</evidence>
<feature type="transmembrane region" description="Helical" evidence="18">
    <location>
        <begin position="1236"/>
        <end position="1255"/>
    </location>
</feature>
<dbReference type="GO" id="GO:0045956">
    <property type="term" value="P:positive regulation of calcium ion-dependent exocytosis"/>
    <property type="evidence" value="ECO:0007669"/>
    <property type="project" value="TreeGrafter"/>
</dbReference>
<feature type="binding site" evidence="15">
    <location>
        <position position="353"/>
    </location>
    <ligand>
        <name>Ca(2+)</name>
        <dbReference type="ChEBI" id="CHEBI:29108"/>
    </ligand>
</feature>
<feature type="domain" description="Ion transport" evidence="19">
    <location>
        <begin position="593"/>
        <end position="821"/>
    </location>
</feature>
<dbReference type="GO" id="GO:0001518">
    <property type="term" value="C:voltage-gated sodium channel complex"/>
    <property type="evidence" value="ECO:0007669"/>
    <property type="project" value="TreeGrafter"/>
</dbReference>
<feature type="transmembrane region" description="Helical" evidence="18">
    <location>
        <begin position="1424"/>
        <end position="1445"/>
    </location>
</feature>
<evidence type="ECO:0000256" key="17">
    <source>
        <dbReference type="SAM" id="MobiDB-lite"/>
    </source>
</evidence>
<dbReference type="GO" id="GO:0008332">
    <property type="term" value="F:low voltage-gated calcium channel activity"/>
    <property type="evidence" value="ECO:0007669"/>
    <property type="project" value="TreeGrafter"/>
</dbReference>
<feature type="transmembrane region" description="Helical" evidence="18">
    <location>
        <begin position="1105"/>
        <end position="1129"/>
    </location>
</feature>
<feature type="transmembrane region" description="Helical" evidence="18">
    <location>
        <begin position="368"/>
        <end position="393"/>
    </location>
</feature>
<feature type="region of interest" description="Disordered" evidence="17">
    <location>
        <begin position="1496"/>
        <end position="1540"/>
    </location>
</feature>
<dbReference type="FunFam" id="1.10.287.70:FF:000018">
    <property type="entry name" value="Voltage-dependent T-type calcium channel subunit alpha"/>
    <property type="match status" value="1"/>
</dbReference>
<dbReference type="FunFam" id="1.10.287.70:FF:000054">
    <property type="entry name" value="Voltage-dependent T-type calcium channel subunit alpha"/>
    <property type="match status" value="1"/>
</dbReference>
<keyword evidence="7 15" id="KW-0106">Calcium</keyword>
<feature type="transmembrane region" description="Helical" evidence="18">
    <location>
        <begin position="909"/>
        <end position="930"/>
    </location>
</feature>
<reference evidence="20" key="2">
    <citation type="submission" date="2025-08" db="UniProtKB">
        <authorList>
            <consortium name="Ensembl"/>
        </authorList>
    </citation>
    <scope>IDENTIFICATION</scope>
</reference>
<dbReference type="GO" id="GO:0070509">
    <property type="term" value="P:calcium ion import"/>
    <property type="evidence" value="ECO:0007669"/>
    <property type="project" value="TreeGrafter"/>
</dbReference>
<evidence type="ECO:0000313" key="20">
    <source>
        <dbReference type="Ensembl" id="ENSLCAP00010034850.1"/>
    </source>
</evidence>
<feature type="transmembrane region" description="Helical" evidence="18">
    <location>
        <begin position="1308"/>
        <end position="1329"/>
    </location>
</feature>
<feature type="transmembrane region" description="Helical" evidence="18">
    <location>
        <begin position="1368"/>
        <end position="1386"/>
    </location>
</feature>
<feature type="compositionally biased region" description="Basic and acidic residues" evidence="17">
    <location>
        <begin position="547"/>
        <end position="563"/>
    </location>
</feature>
<evidence type="ECO:0000256" key="18">
    <source>
        <dbReference type="SAM" id="Phobius"/>
    </source>
</evidence>
<evidence type="ECO:0000256" key="15">
    <source>
        <dbReference type="PIRSR" id="PIRSR602077-1"/>
    </source>
</evidence>
<keyword evidence="11 18" id="KW-0472">Membrane</keyword>
<keyword evidence="10" id="KW-0406">Ion transport</keyword>
<dbReference type="InterPro" id="IPR005821">
    <property type="entry name" value="Ion_trans_dom"/>
</dbReference>
<dbReference type="Gene3D" id="1.10.287.70">
    <property type="match status" value="4"/>
</dbReference>
<dbReference type="InterPro" id="IPR043203">
    <property type="entry name" value="VGCC_Ca_Na"/>
</dbReference>
<feature type="region of interest" description="Disordered" evidence="17">
    <location>
        <begin position="489"/>
        <end position="510"/>
    </location>
</feature>
<keyword evidence="5 18" id="KW-0812">Transmembrane</keyword>
<dbReference type="GeneTree" id="ENSGT00940000158594"/>
<dbReference type="InterPro" id="IPR002077">
    <property type="entry name" value="VDCCAlpha1"/>
</dbReference>
<dbReference type="GO" id="GO:0043005">
    <property type="term" value="C:neuron projection"/>
    <property type="evidence" value="ECO:0007669"/>
    <property type="project" value="TreeGrafter"/>
</dbReference>
<dbReference type="Proteomes" id="UP000314980">
    <property type="component" value="Unassembled WGS sequence"/>
</dbReference>
<evidence type="ECO:0000256" key="2">
    <source>
        <dbReference type="ARBA" id="ARBA00022448"/>
    </source>
</evidence>
<name>A0A4W6E8C1_LATCA</name>
<dbReference type="PRINTS" id="PR00167">
    <property type="entry name" value="CACHANNEL"/>
</dbReference>
<feature type="region of interest" description="Disordered" evidence="17">
    <location>
        <begin position="1"/>
        <end position="20"/>
    </location>
</feature>
<dbReference type="FunFam" id="1.20.120.350:FF:000009">
    <property type="entry name" value="Voltage-dependent T-type calcium channel subunit alpha"/>
    <property type="match status" value="1"/>
</dbReference>
<dbReference type="FunFam" id="1.10.287.70:FF:000136">
    <property type="entry name" value="Voltage-dependent T-type calcium channel subunit alpha"/>
    <property type="match status" value="1"/>
</dbReference>
<feature type="transmembrane region" description="Helical" evidence="18">
    <location>
        <begin position="1199"/>
        <end position="1216"/>
    </location>
</feature>
<accession>A0A4W6E8C1</accession>
<dbReference type="Gene3D" id="1.20.120.350">
    <property type="entry name" value="Voltage-gated potassium channels. Chain C"/>
    <property type="match status" value="4"/>
</dbReference>
<dbReference type="FunFam" id="1.20.120.350:FF:000012">
    <property type="entry name" value="Voltage-dependent T-type calcium channel subunit alpha"/>
    <property type="match status" value="1"/>
</dbReference>
<evidence type="ECO:0000256" key="13">
    <source>
        <dbReference type="ARBA" id="ARBA00023303"/>
    </source>
</evidence>
<keyword evidence="15" id="KW-0479">Metal-binding</keyword>
<dbReference type="GO" id="GO:0005891">
    <property type="term" value="C:voltage-gated calcium channel complex"/>
    <property type="evidence" value="ECO:0007669"/>
    <property type="project" value="InterPro"/>
</dbReference>
<dbReference type="FunFam" id="1.20.120.350:FF:000007">
    <property type="entry name" value="Voltage-dependent T-type calcium channel subunit alpha"/>
    <property type="match status" value="1"/>
</dbReference>
<feature type="domain" description="Ion transport" evidence="19">
    <location>
        <begin position="1199"/>
        <end position="1455"/>
    </location>
</feature>
<keyword evidence="4 16" id="KW-0107">Calcium channel</keyword>
<evidence type="ECO:0000256" key="1">
    <source>
        <dbReference type="ARBA" id="ARBA00004141"/>
    </source>
</evidence>
<evidence type="ECO:0000256" key="7">
    <source>
        <dbReference type="ARBA" id="ARBA00022837"/>
    </source>
</evidence>
<evidence type="ECO:0000256" key="6">
    <source>
        <dbReference type="ARBA" id="ARBA00022737"/>
    </source>
</evidence>
<feature type="transmembrane region" description="Helical" evidence="18">
    <location>
        <begin position="594"/>
        <end position="612"/>
    </location>
</feature>
<feature type="binding site" evidence="15">
    <location>
        <position position="774"/>
    </location>
    <ligand>
        <name>Ca(2+)</name>
        <dbReference type="ChEBI" id="CHEBI:29108"/>
    </ligand>
</feature>
<evidence type="ECO:0000259" key="19">
    <source>
        <dbReference type="Pfam" id="PF00520"/>
    </source>
</evidence>
<keyword evidence="6" id="KW-0677">Repeat</keyword>
<dbReference type="PANTHER" id="PTHR10037:SF209">
    <property type="entry name" value="VOLTAGE-DEPENDENT T-TYPE CALCIUM CHANNEL SUBUNIT ALPHA"/>
    <property type="match status" value="1"/>
</dbReference>
<dbReference type="FunFam" id="1.20.120.350:FF:000008">
    <property type="entry name" value="Voltage-dependent T-type calcium channel subunit alpha"/>
    <property type="match status" value="1"/>
</dbReference>
<dbReference type="PANTHER" id="PTHR10037">
    <property type="entry name" value="VOLTAGE-GATED CATION CHANNEL CALCIUM AND SODIUM"/>
    <property type="match status" value="1"/>
</dbReference>
<evidence type="ECO:0000256" key="14">
    <source>
        <dbReference type="ARBA" id="ARBA00036634"/>
    </source>
</evidence>
<feature type="transmembrane region" description="Helical" evidence="18">
    <location>
        <begin position="208"/>
        <end position="232"/>
    </location>
</feature>
<proteinExistence type="inferred from homology"/>
<dbReference type="GO" id="GO:0086010">
    <property type="term" value="P:membrane depolarization during action potential"/>
    <property type="evidence" value="ECO:0007669"/>
    <property type="project" value="TreeGrafter"/>
</dbReference>
<dbReference type="GO" id="GO:0046872">
    <property type="term" value="F:metal ion binding"/>
    <property type="evidence" value="ECO:0007669"/>
    <property type="project" value="UniProtKB-KW"/>
</dbReference>
<sequence>MTSEECPVPLGSISSAVPGQSEEYGSAQADDIIEEVGPGDDVSIGSDLSTLVVPFPELAPVVFFCLKQTTCPRNCPVDTWFERISIMVILLNCVTLGMYQPCENIDCTSDRCQILQAFDAFIYIFFALEMVVKMVALGIFGRRCYLGDTWNRLDFFIVMAGMVEYSLDLQNINLSAIRTVRVLRPLKAINRVPSMRILVNLLLDTLPMLGNVLLLCFFVFFIFGIIGVQLWAGLLRNRCYLEENFTLSSGMTLPAPYYQPEEDDERPFICSLASDNGIMSCTDVPARREGGRTCCLDREDALHRQALAMGLCINWNQYYTRCHTGNSNPHKGAINFDNIVYAWIVIFQVITLEGWVEIMYYVMDAHSFYNFIYFILLIIIGSFFMINLCLVVIATQFSETKQREHQLMQEQRAQCLSSSTLASMAEPGDCYEEIFQLVCHVLRKAKRRSAALYYTLRGKPPPAGGGRGNRRGGGNSIVLSVPVSASLVSQCPHQSKQDHGSQPLANSISLSVPQNPEDCPICALSLKEGARAVGDSANEEEDEEDAVKETGKEENHLEERGDGERKRKRTCFGHCKDIWNDMRRKLWGIVESKYFSRGIMIAILINTISMGIEHHNQPEELTNVLEICNIVFTSMFTLEMILKLTAFGFFEYLRNPYNIFDGIIVIISVCEIIGQADGGLSVLRTFRLLRVIKLVRFMPALRRQLVVLMKTMDNVATFCMLLMLFIFIFSILGMHIFGCKFSLKTEAGDTVPDRKNFDSLLWAIVTVFQILTQEDWNMVLYNGMASTSPCAALYFVALMTFGNYVLFNLLVAILVEGFQAEVRHDLCFRIQKMLEAYRPDWCETREDWSVFLFSPQNKFRQMCQSIIAHKLFDYVVLAFIFSNCITVALERPKILQGSLERVFLTISNYIFTAIFVGEMTLKVVSMGLYMGEQAYLRSSWNILDGFLVFVSLVDIVVSMAGGAKILGVLRVLRLLRTLRPLRVISRAPGLKLVVETLITSLKPIGNIVLICCAFFIIFGILGVQLFKGKFFYCFGPDVKNITNKSDCLQANYKWVHHKYNFDNLGQALMSLFVLASKDGWVNIMYHGLDAVGVDQQPVTNNNPWMLLYFISFLLIVSFFVLNMFVGVVVENFHKCRQHQEVEEAKRREEKRQRRMEKKRRIISAQSKLLNFAFPKAQKLPYYSSYGHMRLMIHTLCTNHYLDLIITFIICINVITMSLEHYNQPHSLDLALKYCNYFFTSTFVLEAVLKLIAFGFRRFFKDRWNQLDLAIVLLSVMGITLEEIEISAALPINPTIIRIMRVLRIAREVFLSVCLCVSVCMFIWVCVLQVGNLGLLFMLLFFIYAALGVELFGELVCNEDYPCEGMSRHATFENFGMAFLTLFQVSTGDNWNGIMKDTLRECPPDHGTDVDYACNPSLQFISPMYFVSFVLTAQFVLINVVVAVLMKHLDDSNKEAQEEAEMDAEIELELAQGTLCCMGAPSCGGGGVEKGLVAAGSGPGGTAGGRERGDARGEKGEGGRKMRHAAAAAHQGPYNSRNSSRSLYSPAQVSVCIYVGSVCVREREKQREKMHKYSHVCLVVE</sequence>
<evidence type="ECO:0000256" key="9">
    <source>
        <dbReference type="ARBA" id="ARBA00022989"/>
    </source>
</evidence>
<comment type="subcellular location">
    <subcellularLocation>
        <location evidence="1 16">Membrane</location>
        <topology evidence="1 16">Multi-pass membrane protein</topology>
    </subcellularLocation>
</comment>
<reference evidence="20" key="3">
    <citation type="submission" date="2025-09" db="UniProtKB">
        <authorList>
            <consortium name="Ensembl"/>
        </authorList>
    </citation>
    <scope>IDENTIFICATION</scope>
</reference>
<evidence type="ECO:0000256" key="4">
    <source>
        <dbReference type="ARBA" id="ARBA00022673"/>
    </source>
</evidence>
<organism evidence="20 21">
    <name type="scientific">Lates calcarifer</name>
    <name type="common">Barramundi</name>
    <name type="synonym">Holocentrus calcarifer</name>
    <dbReference type="NCBI Taxonomy" id="8187"/>
    <lineage>
        <taxon>Eukaryota</taxon>
        <taxon>Metazoa</taxon>
        <taxon>Chordata</taxon>
        <taxon>Craniata</taxon>
        <taxon>Vertebrata</taxon>
        <taxon>Euteleostomi</taxon>
        <taxon>Actinopterygii</taxon>
        <taxon>Neopterygii</taxon>
        <taxon>Teleostei</taxon>
        <taxon>Neoteleostei</taxon>
        <taxon>Acanthomorphata</taxon>
        <taxon>Carangaria</taxon>
        <taxon>Carangaria incertae sedis</taxon>
        <taxon>Centropomidae</taxon>
        <taxon>Lates</taxon>
    </lineage>
</organism>
<dbReference type="InterPro" id="IPR005445">
    <property type="entry name" value="VDCC_T_a1"/>
</dbReference>
<feature type="transmembrane region" description="Helical" evidence="18">
    <location>
        <begin position="792"/>
        <end position="815"/>
    </location>
</feature>
<feature type="transmembrane region" description="Helical" evidence="18">
    <location>
        <begin position="1335"/>
        <end position="1356"/>
    </location>
</feature>
<keyword evidence="12" id="KW-0325">Glycoprotein</keyword>
<feature type="transmembrane region" description="Helical" evidence="18">
    <location>
        <begin position="624"/>
        <end position="650"/>
    </location>
</feature>
<comment type="catalytic activity">
    <reaction evidence="14">
        <text>Ca(2+)(in) = Ca(2+)(out)</text>
        <dbReference type="Rhea" id="RHEA:29671"/>
        <dbReference type="ChEBI" id="CHEBI:29108"/>
    </reaction>
</comment>
<feature type="compositionally biased region" description="Acidic residues" evidence="17">
    <location>
        <begin position="537"/>
        <end position="546"/>
    </location>
</feature>
<feature type="domain" description="Ion transport" evidence="19">
    <location>
        <begin position="869"/>
        <end position="1139"/>
    </location>
</feature>
<dbReference type="Pfam" id="PF00520">
    <property type="entry name" value="Ion_trans"/>
    <property type="match status" value="4"/>
</dbReference>
<dbReference type="InterPro" id="IPR027359">
    <property type="entry name" value="Volt_channel_dom_sf"/>
</dbReference>
<dbReference type="Ensembl" id="ENSLCAT00010035667.1">
    <property type="protein sequence ID" value="ENSLCAP00010034850.1"/>
    <property type="gene ID" value="ENSLCAG00010015036.1"/>
</dbReference>
<feature type="transmembrane region" description="Helical" evidence="18">
    <location>
        <begin position="340"/>
        <end position="362"/>
    </location>
</feature>
<evidence type="ECO:0000256" key="16">
    <source>
        <dbReference type="RuleBase" id="RU003808"/>
    </source>
</evidence>
<evidence type="ECO:0000256" key="12">
    <source>
        <dbReference type="ARBA" id="ARBA00023180"/>
    </source>
</evidence>
<dbReference type="PRINTS" id="PR01629">
    <property type="entry name" value="TVDCCALPHA1"/>
</dbReference>
<gene>
    <name evidence="20" type="primary">CACNA1I</name>
</gene>
<feature type="transmembrane region" description="Helical" evidence="18">
    <location>
        <begin position="942"/>
        <end position="966"/>
    </location>
</feature>
<evidence type="ECO:0000256" key="10">
    <source>
        <dbReference type="ARBA" id="ARBA00023065"/>
    </source>
</evidence>
<keyword evidence="2" id="KW-0813">Transport</keyword>
<protein>
    <recommendedName>
        <fullName evidence="16">Voltage-dependent T-type calcium channel subunit alpha</fullName>
    </recommendedName>
</protein>
<feature type="compositionally biased region" description="Basic and acidic residues" evidence="17">
    <location>
        <begin position="1504"/>
        <end position="1519"/>
    </location>
</feature>
<dbReference type="SUPFAM" id="SSF81324">
    <property type="entry name" value="Voltage-gated potassium channels"/>
    <property type="match status" value="4"/>
</dbReference>
<feature type="region of interest" description="Disordered" evidence="17">
    <location>
        <begin position="533"/>
        <end position="563"/>
    </location>
</feature>
<reference evidence="21" key="1">
    <citation type="submission" date="2015-09" db="EMBL/GenBank/DDBJ databases">
        <authorList>
            <person name="Sai Rama Sridatta P."/>
        </authorList>
    </citation>
    <scope>NUCLEOTIDE SEQUENCE [LARGE SCALE GENOMIC DNA]</scope>
</reference>
<comment type="similarity">
    <text evidence="16">Belongs to the calcium channel alpha-1 subunit (TC 1.A.1.11) family.</text>
</comment>
<feature type="transmembrane region" description="Helical" evidence="18">
    <location>
        <begin position="715"/>
        <end position="737"/>
    </location>
</feature>
<evidence type="ECO:0000256" key="3">
    <source>
        <dbReference type="ARBA" id="ARBA00022568"/>
    </source>
</evidence>
<keyword evidence="3 16" id="KW-0109">Calcium transport</keyword>
<feature type="binding site" evidence="15">
    <location>
        <position position="1078"/>
    </location>
    <ligand>
        <name>Ca(2+)</name>
        <dbReference type="ChEBI" id="CHEBI:29108"/>
    </ligand>
</feature>